<keyword evidence="2" id="KW-0472">Membrane</keyword>
<dbReference type="AlphaFoldDB" id="A0A7W7RI32"/>
<evidence type="ECO:0000256" key="2">
    <source>
        <dbReference type="SAM" id="Phobius"/>
    </source>
</evidence>
<gene>
    <name evidence="3" type="ORF">F4561_003107</name>
</gene>
<name>A0A7W7RI32_9ACTN</name>
<keyword evidence="2" id="KW-1133">Transmembrane helix</keyword>
<evidence type="ECO:0000256" key="1">
    <source>
        <dbReference type="SAM" id="MobiDB-lite"/>
    </source>
</evidence>
<dbReference type="Proteomes" id="UP000523007">
    <property type="component" value="Unassembled WGS sequence"/>
</dbReference>
<dbReference type="RefSeq" id="WP_312885283.1">
    <property type="nucleotide sequence ID" value="NZ_JACHJT010000001.1"/>
</dbReference>
<accession>A0A7W7RI32</accession>
<evidence type="ECO:0000313" key="3">
    <source>
        <dbReference type="EMBL" id="MBB4932287.1"/>
    </source>
</evidence>
<protein>
    <submittedName>
        <fullName evidence="3">Uncharacterized protein</fullName>
    </submittedName>
</protein>
<sequence>MSTGRPDKHAASENTSAAQRKRGPTPKVAAMRKEQARRERRRRAVLVGAIAVTAVVLIGLAGWGVTELAGGEEAEAALPEPVSGESTAMPPWPLPEDPVPLAEQAGLRVEPMEGTAKHFHAHLDIIVDGEPVTVPANLGIHPAGTAMSELHTHDERGVLHVEAPTDDQRYNLGQVFAQWDVRLDETTLGGLEAEGENALRAYVDGELHEGNPAAIELTEHRQIALVYGPEGDDADVPADFDFEPGE</sequence>
<organism evidence="3 4">
    <name type="scientific">Lipingzhangella halophila</name>
    <dbReference type="NCBI Taxonomy" id="1783352"/>
    <lineage>
        <taxon>Bacteria</taxon>
        <taxon>Bacillati</taxon>
        <taxon>Actinomycetota</taxon>
        <taxon>Actinomycetes</taxon>
        <taxon>Streptosporangiales</taxon>
        <taxon>Nocardiopsidaceae</taxon>
        <taxon>Lipingzhangella</taxon>
    </lineage>
</organism>
<keyword evidence="2" id="KW-0812">Transmembrane</keyword>
<feature type="transmembrane region" description="Helical" evidence="2">
    <location>
        <begin position="44"/>
        <end position="65"/>
    </location>
</feature>
<feature type="compositionally biased region" description="Basic and acidic residues" evidence="1">
    <location>
        <begin position="1"/>
        <end position="11"/>
    </location>
</feature>
<reference evidence="3 4" key="1">
    <citation type="submission" date="2020-08" db="EMBL/GenBank/DDBJ databases">
        <title>Sequencing the genomes of 1000 actinobacteria strains.</title>
        <authorList>
            <person name="Klenk H.-P."/>
        </authorList>
    </citation>
    <scope>NUCLEOTIDE SEQUENCE [LARGE SCALE GENOMIC DNA]</scope>
    <source>
        <strain evidence="3 4">DSM 102030</strain>
    </source>
</reference>
<feature type="region of interest" description="Disordered" evidence="1">
    <location>
        <begin position="1"/>
        <end position="40"/>
    </location>
</feature>
<keyword evidence="4" id="KW-1185">Reference proteome</keyword>
<comment type="caution">
    <text evidence="3">The sequence shown here is derived from an EMBL/GenBank/DDBJ whole genome shotgun (WGS) entry which is preliminary data.</text>
</comment>
<proteinExistence type="predicted"/>
<evidence type="ECO:0000313" key="4">
    <source>
        <dbReference type="Proteomes" id="UP000523007"/>
    </source>
</evidence>
<dbReference type="EMBL" id="JACHJT010000001">
    <property type="protein sequence ID" value="MBB4932287.1"/>
    <property type="molecule type" value="Genomic_DNA"/>
</dbReference>